<reference evidence="5" key="1">
    <citation type="submission" date="2020-05" db="EMBL/GenBank/DDBJ databases">
        <title>Frigoriglobus tundricola gen. nov., sp. nov., a psychrotolerant cellulolytic planctomycete of the family Gemmataceae with two divergent copies of 16S rRNA gene.</title>
        <authorList>
            <person name="Kulichevskaya I.S."/>
            <person name="Ivanova A.A."/>
            <person name="Naumoff D.G."/>
            <person name="Beletsky A.V."/>
            <person name="Rijpstra W.I.C."/>
            <person name="Sinninghe Damste J.S."/>
            <person name="Mardanov A.V."/>
            <person name="Ravin N.V."/>
            <person name="Dedysh S.N."/>
        </authorList>
    </citation>
    <scope>NUCLEOTIDE SEQUENCE [LARGE SCALE GENOMIC DNA]</scope>
    <source>
        <strain evidence="5">PL17</strain>
    </source>
</reference>
<comment type="similarity">
    <text evidence="1">Belongs to the ABC-2 integral membrane protein family.</text>
</comment>
<keyword evidence="3" id="KW-0812">Transmembrane</keyword>
<dbReference type="KEGG" id="ftj:FTUN_8532"/>
<evidence type="ECO:0000256" key="1">
    <source>
        <dbReference type="ARBA" id="ARBA00007783"/>
    </source>
</evidence>
<dbReference type="RefSeq" id="WP_171475548.1">
    <property type="nucleotide sequence ID" value="NZ_CP053452.2"/>
</dbReference>
<evidence type="ECO:0000256" key="2">
    <source>
        <dbReference type="ARBA" id="ARBA00022448"/>
    </source>
</evidence>
<feature type="transmembrane region" description="Helical" evidence="3">
    <location>
        <begin position="238"/>
        <end position="260"/>
    </location>
</feature>
<sequence>MFSHLSAVWSARHFLLALVKLDLRLRYRRSVLGVGWSLLHPIAMTAVFTVVFSQLFGDGNPVGYAAFALAGLAVWSFLRDATTAGSRAFLANEAYIRQSPMPYIVYTLRTVLGQVIHTCLALSVVVTLVVVWKWDLGALVGVLLALPGLLLAVIAAWAVATIGAFVSAFFHDTTQLLDVGCQIGFYLTPIMYRRSVLDDRGLGWMVDINPANVYLAVTRDPLLAGIPSADGMAQLGQAYLAAFVLTLTLVGLAAFVVSWLHKKVIFHL</sequence>
<protein>
    <submittedName>
        <fullName evidence="4">O-antigen export system permease protein RfbD</fullName>
    </submittedName>
</protein>
<feature type="transmembrane region" description="Helical" evidence="3">
    <location>
        <begin position="35"/>
        <end position="56"/>
    </location>
</feature>
<keyword evidence="3" id="KW-0472">Membrane</keyword>
<keyword evidence="5" id="KW-1185">Reference proteome</keyword>
<dbReference type="GO" id="GO:0015920">
    <property type="term" value="P:lipopolysaccharide transport"/>
    <property type="evidence" value="ECO:0007669"/>
    <property type="project" value="TreeGrafter"/>
</dbReference>
<dbReference type="EMBL" id="CP053452">
    <property type="protein sequence ID" value="QJX00894.1"/>
    <property type="molecule type" value="Genomic_DNA"/>
</dbReference>
<evidence type="ECO:0000313" key="5">
    <source>
        <dbReference type="Proteomes" id="UP000503447"/>
    </source>
</evidence>
<feature type="transmembrane region" description="Helical" evidence="3">
    <location>
        <begin position="111"/>
        <end position="132"/>
    </location>
</feature>
<dbReference type="AlphaFoldDB" id="A0A6M5Z652"/>
<proteinExistence type="inferred from homology"/>
<evidence type="ECO:0000313" key="4">
    <source>
        <dbReference type="EMBL" id="QJX00894.1"/>
    </source>
</evidence>
<organism evidence="4 5">
    <name type="scientific">Frigoriglobus tundricola</name>
    <dbReference type="NCBI Taxonomy" id="2774151"/>
    <lineage>
        <taxon>Bacteria</taxon>
        <taxon>Pseudomonadati</taxon>
        <taxon>Planctomycetota</taxon>
        <taxon>Planctomycetia</taxon>
        <taxon>Gemmatales</taxon>
        <taxon>Gemmataceae</taxon>
        <taxon>Frigoriglobus</taxon>
    </lineage>
</organism>
<accession>A0A6M5Z652</accession>
<keyword evidence="2" id="KW-0813">Transport</keyword>
<dbReference type="PANTHER" id="PTHR30413">
    <property type="entry name" value="INNER MEMBRANE TRANSPORT PERMEASE"/>
    <property type="match status" value="1"/>
</dbReference>
<gene>
    <name evidence="4" type="ORF">FTUN_8532</name>
</gene>
<keyword evidence="3" id="KW-1133">Transmembrane helix</keyword>
<dbReference type="Proteomes" id="UP000503447">
    <property type="component" value="Chromosome"/>
</dbReference>
<feature type="transmembrane region" description="Helical" evidence="3">
    <location>
        <begin position="138"/>
        <end position="166"/>
    </location>
</feature>
<name>A0A6M5Z652_9BACT</name>
<dbReference type="PANTHER" id="PTHR30413:SF10">
    <property type="entry name" value="CAPSULE POLYSACCHARIDE EXPORT INNER-MEMBRANE PROTEIN CTRC"/>
    <property type="match status" value="1"/>
</dbReference>
<evidence type="ECO:0000256" key="3">
    <source>
        <dbReference type="SAM" id="Phobius"/>
    </source>
</evidence>